<organism evidence="6 7">
    <name type="scientific">Streptomyces ziwulingensis</name>
    <dbReference type="NCBI Taxonomy" id="1045501"/>
    <lineage>
        <taxon>Bacteria</taxon>
        <taxon>Bacillati</taxon>
        <taxon>Actinomycetota</taxon>
        <taxon>Actinomycetes</taxon>
        <taxon>Kitasatosporales</taxon>
        <taxon>Streptomycetaceae</taxon>
        <taxon>Streptomyces</taxon>
    </lineage>
</organism>
<dbReference type="Gene3D" id="1.10.10.10">
    <property type="entry name" value="Winged helix-like DNA-binding domain superfamily/Winged helix DNA-binding domain"/>
    <property type="match status" value="1"/>
</dbReference>
<protein>
    <submittedName>
        <fullName evidence="6">LysR family transcriptional regulator</fullName>
    </submittedName>
</protein>
<name>A0ABP9CIK6_9ACTN</name>
<evidence type="ECO:0000256" key="2">
    <source>
        <dbReference type="ARBA" id="ARBA00023015"/>
    </source>
</evidence>
<evidence type="ECO:0000256" key="4">
    <source>
        <dbReference type="ARBA" id="ARBA00023163"/>
    </source>
</evidence>
<comment type="similarity">
    <text evidence="1">Belongs to the LysR transcriptional regulatory family.</text>
</comment>
<dbReference type="InterPro" id="IPR036388">
    <property type="entry name" value="WH-like_DNA-bd_sf"/>
</dbReference>
<dbReference type="InterPro" id="IPR005119">
    <property type="entry name" value="LysR_subst-bd"/>
</dbReference>
<dbReference type="Proteomes" id="UP001501265">
    <property type="component" value="Unassembled WGS sequence"/>
</dbReference>
<evidence type="ECO:0000313" key="6">
    <source>
        <dbReference type="EMBL" id="GAA4811034.1"/>
    </source>
</evidence>
<reference evidence="7" key="1">
    <citation type="journal article" date="2019" name="Int. J. Syst. Evol. Microbiol.">
        <title>The Global Catalogue of Microorganisms (GCM) 10K type strain sequencing project: providing services to taxonomists for standard genome sequencing and annotation.</title>
        <authorList>
            <consortium name="The Broad Institute Genomics Platform"/>
            <consortium name="The Broad Institute Genome Sequencing Center for Infectious Disease"/>
            <person name="Wu L."/>
            <person name="Ma J."/>
        </authorList>
    </citation>
    <scope>NUCLEOTIDE SEQUENCE [LARGE SCALE GENOMIC DNA]</scope>
    <source>
        <strain evidence="7">JCM 18081</strain>
    </source>
</reference>
<dbReference type="SUPFAM" id="SSF53850">
    <property type="entry name" value="Periplasmic binding protein-like II"/>
    <property type="match status" value="1"/>
</dbReference>
<sequence length="296" mass="31409">METQLIRTFLVVARTRNFTTAAGELHLSQSTVTAQIQTLERTLDVRLFDRVPRGAHLTDAGRRLLPAADAVQDAEQRLRAAARADAVPGGVVAVAAGDTLCSLHLPEVIASLRGSHPGIGVHLRPAGTRAALDALLSGRADLALLLEDTVEHPDAHTEVLAREPLQFVGPPGHPLTTRDTPATWRELAAEDVYLHEEGCSYSDRIAAHLRATAAGDRLLTRLGSSEAVRNCVAAGLGISVLPRSAVHHALAAGTLRPVNGPAVDDVPVRLARHRTRFASPAVRVVAQALTDHFTAG</sequence>
<gene>
    <name evidence="6" type="ORF">GCM10023220_47380</name>
</gene>
<dbReference type="Gene3D" id="3.40.190.10">
    <property type="entry name" value="Periplasmic binding protein-like II"/>
    <property type="match status" value="2"/>
</dbReference>
<keyword evidence="3" id="KW-0238">DNA-binding</keyword>
<dbReference type="PANTHER" id="PTHR30126">
    <property type="entry name" value="HTH-TYPE TRANSCRIPTIONAL REGULATOR"/>
    <property type="match status" value="1"/>
</dbReference>
<evidence type="ECO:0000313" key="7">
    <source>
        <dbReference type="Proteomes" id="UP001501265"/>
    </source>
</evidence>
<evidence type="ECO:0000256" key="1">
    <source>
        <dbReference type="ARBA" id="ARBA00009437"/>
    </source>
</evidence>
<comment type="caution">
    <text evidence="6">The sequence shown here is derived from an EMBL/GenBank/DDBJ whole genome shotgun (WGS) entry which is preliminary data.</text>
</comment>
<dbReference type="CDD" id="cd05466">
    <property type="entry name" value="PBP2_LTTR_substrate"/>
    <property type="match status" value="1"/>
</dbReference>
<dbReference type="SUPFAM" id="SSF46785">
    <property type="entry name" value="Winged helix' DNA-binding domain"/>
    <property type="match status" value="1"/>
</dbReference>
<keyword evidence="4" id="KW-0804">Transcription</keyword>
<accession>A0ABP9CIK6</accession>
<dbReference type="Pfam" id="PF03466">
    <property type="entry name" value="LysR_substrate"/>
    <property type="match status" value="1"/>
</dbReference>
<dbReference type="PANTHER" id="PTHR30126:SF39">
    <property type="entry name" value="HTH-TYPE TRANSCRIPTIONAL REGULATOR CYSL"/>
    <property type="match status" value="1"/>
</dbReference>
<dbReference type="PROSITE" id="PS50931">
    <property type="entry name" value="HTH_LYSR"/>
    <property type="match status" value="1"/>
</dbReference>
<proteinExistence type="inferred from homology"/>
<feature type="domain" description="HTH lysR-type" evidence="5">
    <location>
        <begin position="1"/>
        <end position="58"/>
    </location>
</feature>
<dbReference type="RefSeq" id="WP_345622089.1">
    <property type="nucleotide sequence ID" value="NZ_BAABIG010000052.1"/>
</dbReference>
<dbReference type="Pfam" id="PF00126">
    <property type="entry name" value="HTH_1"/>
    <property type="match status" value="1"/>
</dbReference>
<keyword evidence="7" id="KW-1185">Reference proteome</keyword>
<dbReference type="EMBL" id="BAABIG010000052">
    <property type="protein sequence ID" value="GAA4811034.1"/>
    <property type="molecule type" value="Genomic_DNA"/>
</dbReference>
<keyword evidence="2" id="KW-0805">Transcription regulation</keyword>
<dbReference type="InterPro" id="IPR000847">
    <property type="entry name" value="LysR_HTH_N"/>
</dbReference>
<dbReference type="InterPro" id="IPR036390">
    <property type="entry name" value="WH_DNA-bd_sf"/>
</dbReference>
<evidence type="ECO:0000256" key="3">
    <source>
        <dbReference type="ARBA" id="ARBA00023125"/>
    </source>
</evidence>
<evidence type="ECO:0000259" key="5">
    <source>
        <dbReference type="PROSITE" id="PS50931"/>
    </source>
</evidence>
<dbReference type="PRINTS" id="PR00039">
    <property type="entry name" value="HTHLYSR"/>
</dbReference>